<dbReference type="AlphaFoldDB" id="A0AAT9IH39"/>
<dbReference type="SUPFAM" id="SSF88697">
    <property type="entry name" value="PUA domain-like"/>
    <property type="match status" value="1"/>
</dbReference>
<dbReference type="Gene3D" id="2.40.240.20">
    <property type="entry name" value="Hypothetical PUA domain-like, domain 1"/>
    <property type="match status" value="1"/>
</dbReference>
<evidence type="ECO:0000256" key="5">
    <source>
        <dbReference type="ARBA" id="ARBA00022490"/>
    </source>
</evidence>
<dbReference type="PANTHER" id="PTHR30027">
    <property type="entry name" value="RIBOSOMAL RNA SMALL SUBUNIT METHYLTRANSFERASE E"/>
    <property type="match status" value="1"/>
</dbReference>
<dbReference type="InterPro" id="IPR006700">
    <property type="entry name" value="RsmE"/>
</dbReference>
<dbReference type="Pfam" id="PF04452">
    <property type="entry name" value="Methyltrans_RNA"/>
    <property type="match status" value="1"/>
</dbReference>
<dbReference type="InterPro" id="IPR015947">
    <property type="entry name" value="PUA-like_sf"/>
</dbReference>
<name>A0AAT9IH39_9GAMM</name>
<comment type="similarity">
    <text evidence="2 12">Belongs to the RNA methyltransferase RsmE family.</text>
</comment>
<dbReference type="PIRSF" id="PIRSF015601">
    <property type="entry name" value="MTase_slr0722"/>
    <property type="match status" value="1"/>
</dbReference>
<dbReference type="CDD" id="cd18084">
    <property type="entry name" value="RsmE-like"/>
    <property type="match status" value="1"/>
</dbReference>
<dbReference type="GO" id="GO:0070475">
    <property type="term" value="P:rRNA base methylation"/>
    <property type="evidence" value="ECO:0007669"/>
    <property type="project" value="TreeGrafter"/>
</dbReference>
<dbReference type="GO" id="GO:0070042">
    <property type="term" value="F:rRNA (uridine-N3-)-methyltransferase activity"/>
    <property type="evidence" value="ECO:0007669"/>
    <property type="project" value="TreeGrafter"/>
</dbReference>
<evidence type="ECO:0000256" key="11">
    <source>
        <dbReference type="ARBA" id="ARBA00047944"/>
    </source>
</evidence>
<dbReference type="InterPro" id="IPR046887">
    <property type="entry name" value="RsmE_PUA-like"/>
</dbReference>
<keyword evidence="8 12" id="KW-0808">Transferase</keyword>
<dbReference type="InterPro" id="IPR029026">
    <property type="entry name" value="tRNA_m1G_MTases_N"/>
</dbReference>
<dbReference type="Pfam" id="PF20260">
    <property type="entry name" value="PUA_4"/>
    <property type="match status" value="1"/>
</dbReference>
<dbReference type="GO" id="GO:0005737">
    <property type="term" value="C:cytoplasm"/>
    <property type="evidence" value="ECO:0007669"/>
    <property type="project" value="UniProtKB-SubCell"/>
</dbReference>
<evidence type="ECO:0000256" key="2">
    <source>
        <dbReference type="ARBA" id="ARBA00005528"/>
    </source>
</evidence>
<evidence type="ECO:0000256" key="6">
    <source>
        <dbReference type="ARBA" id="ARBA00022552"/>
    </source>
</evidence>
<keyword evidence="5 12" id="KW-0963">Cytoplasm</keyword>
<evidence type="ECO:0000256" key="7">
    <source>
        <dbReference type="ARBA" id="ARBA00022603"/>
    </source>
</evidence>
<dbReference type="InterPro" id="IPR029028">
    <property type="entry name" value="Alpha/beta_knot_MTases"/>
</dbReference>
<gene>
    <name evidence="15" type="primary">rsmE</name>
    <name evidence="15" type="ORF">BUANCORI2928_322</name>
</gene>
<dbReference type="SUPFAM" id="SSF75217">
    <property type="entry name" value="alpha/beta knot"/>
    <property type="match status" value="1"/>
</dbReference>
<evidence type="ECO:0000256" key="10">
    <source>
        <dbReference type="ARBA" id="ARBA00025699"/>
    </source>
</evidence>
<evidence type="ECO:0000259" key="14">
    <source>
        <dbReference type="Pfam" id="PF20260"/>
    </source>
</evidence>
<keyword evidence="6 12" id="KW-0698">rRNA processing</keyword>
<evidence type="ECO:0000256" key="3">
    <source>
        <dbReference type="ARBA" id="ARBA00012328"/>
    </source>
</evidence>
<comment type="function">
    <text evidence="10 12">Specifically methylates the N3 position of the uracil ring of uridine 1498 (m3U1498) in 16S rRNA. Acts on the fully assembled 30S ribosomal subunit.</text>
</comment>
<evidence type="ECO:0000256" key="9">
    <source>
        <dbReference type="ARBA" id="ARBA00022691"/>
    </source>
</evidence>
<protein>
    <recommendedName>
        <fullName evidence="4 12">Ribosomal RNA small subunit methyltransferase E</fullName>
        <ecNumber evidence="3 12">2.1.1.193</ecNumber>
    </recommendedName>
</protein>
<sequence>MRIPRIYQFKKLSVTDSIVLHEKKIVHYIKNVLKKKKNDYIKLFNNKNIIFLATIQFISKELIALKIINCTSENNESNLYLHLGQIISKNKNMDMIIQKSVELGVSKITPIFNKLLKNILNKDYIYKKMKHWKEIIISSCQQCERNIVPEIDEPQCLKKWIKEDKKEKKFFFEKSGKYSINNLDQNINKVRILIGSEYGFSKKDKMYLLKNGFSSLSLGSRTLRMETAAISAISCLQLKFGDF</sequence>
<dbReference type="Gene3D" id="3.40.1280.10">
    <property type="match status" value="1"/>
</dbReference>
<comment type="catalytic activity">
    <reaction evidence="11 12">
        <text>uridine(1498) in 16S rRNA + S-adenosyl-L-methionine = N(3)-methyluridine(1498) in 16S rRNA + S-adenosyl-L-homocysteine + H(+)</text>
        <dbReference type="Rhea" id="RHEA:42920"/>
        <dbReference type="Rhea" id="RHEA-COMP:10283"/>
        <dbReference type="Rhea" id="RHEA-COMP:10284"/>
        <dbReference type="ChEBI" id="CHEBI:15378"/>
        <dbReference type="ChEBI" id="CHEBI:57856"/>
        <dbReference type="ChEBI" id="CHEBI:59789"/>
        <dbReference type="ChEBI" id="CHEBI:65315"/>
        <dbReference type="ChEBI" id="CHEBI:74502"/>
        <dbReference type="EC" id="2.1.1.193"/>
    </reaction>
</comment>
<keyword evidence="9 12" id="KW-0949">S-adenosyl-L-methionine</keyword>
<evidence type="ECO:0000256" key="1">
    <source>
        <dbReference type="ARBA" id="ARBA00004496"/>
    </source>
</evidence>
<feature type="domain" description="Ribosomal RNA small subunit methyltransferase E PUA-like" evidence="14">
    <location>
        <begin position="24"/>
        <end position="68"/>
    </location>
</feature>
<organism evidence="15">
    <name type="scientific">Buchnera aphidicola</name>
    <name type="common">Anoecia corni</name>
    <dbReference type="NCBI Taxonomy" id="2994477"/>
    <lineage>
        <taxon>Bacteria</taxon>
        <taxon>Pseudomonadati</taxon>
        <taxon>Pseudomonadota</taxon>
        <taxon>Gammaproteobacteria</taxon>
        <taxon>Enterobacterales</taxon>
        <taxon>Erwiniaceae</taxon>
        <taxon>Buchnera</taxon>
    </lineage>
</organism>
<dbReference type="NCBIfam" id="TIGR00046">
    <property type="entry name" value="RsmE family RNA methyltransferase"/>
    <property type="match status" value="1"/>
</dbReference>
<evidence type="ECO:0000256" key="4">
    <source>
        <dbReference type="ARBA" id="ARBA00013673"/>
    </source>
</evidence>
<reference evidence="15" key="1">
    <citation type="submission" date="2024-06" db="EMBL/GenBank/DDBJ databases">
        <authorList>
            <person name="Manzano-Marin A."/>
            <person name="Manzano-Marin A."/>
            <person name="Alejandro Manzano Marin A."/>
        </authorList>
    </citation>
    <scope>NUCLEOTIDE SEQUENCE</scope>
    <source>
        <strain evidence="15">Ancorni-2928</strain>
    </source>
</reference>
<dbReference type="NCBIfam" id="NF008692">
    <property type="entry name" value="PRK11713.1-5"/>
    <property type="match status" value="1"/>
</dbReference>
<comment type="subcellular location">
    <subcellularLocation>
        <location evidence="1 12">Cytoplasm</location>
    </subcellularLocation>
</comment>
<keyword evidence="7 12" id="KW-0489">Methyltransferase</keyword>
<evidence type="ECO:0000259" key="13">
    <source>
        <dbReference type="Pfam" id="PF04452"/>
    </source>
</evidence>
<accession>A0AAT9IH39</accession>
<evidence type="ECO:0000313" key="15">
    <source>
        <dbReference type="EMBL" id="CAL4043482.1"/>
    </source>
</evidence>
<dbReference type="PANTHER" id="PTHR30027:SF3">
    <property type="entry name" value="16S RRNA (URACIL(1498)-N(3))-METHYLTRANSFERASE"/>
    <property type="match status" value="1"/>
</dbReference>
<dbReference type="EMBL" id="OZ060371">
    <property type="protein sequence ID" value="CAL4043482.1"/>
    <property type="molecule type" value="Genomic_DNA"/>
</dbReference>
<dbReference type="EC" id="2.1.1.193" evidence="3 12"/>
<proteinExistence type="inferred from homology"/>
<evidence type="ECO:0000256" key="8">
    <source>
        <dbReference type="ARBA" id="ARBA00022679"/>
    </source>
</evidence>
<dbReference type="InterPro" id="IPR046886">
    <property type="entry name" value="RsmE_MTase_dom"/>
</dbReference>
<feature type="domain" description="Ribosomal RNA small subunit methyltransferase E methyltransferase" evidence="13">
    <location>
        <begin position="76"/>
        <end position="237"/>
    </location>
</feature>
<evidence type="ECO:0000256" key="12">
    <source>
        <dbReference type="PIRNR" id="PIRNR015601"/>
    </source>
</evidence>